<evidence type="ECO:0000256" key="7">
    <source>
        <dbReference type="ARBA" id="ARBA00049157"/>
    </source>
</evidence>
<dbReference type="GO" id="GO:0006207">
    <property type="term" value="P:'de novo' pyrimidine nucleobase biosynthetic process"/>
    <property type="evidence" value="ECO:0007669"/>
    <property type="project" value="InterPro"/>
</dbReference>
<evidence type="ECO:0000256" key="11">
    <source>
        <dbReference type="PIRSR" id="PIRSR614732-2"/>
    </source>
</evidence>
<feature type="active site" description="For OMPdecase activity" evidence="10">
    <location>
        <position position="61"/>
    </location>
</feature>
<reference evidence="13 14" key="1">
    <citation type="submission" date="2018-06" db="EMBL/GenBank/DDBJ databases">
        <title>Extensive metabolic versatility and redundancy in microbially diverse, dynamic hydrothermal sediments.</title>
        <authorList>
            <person name="Dombrowski N."/>
            <person name="Teske A."/>
            <person name="Baker B.J."/>
        </authorList>
    </citation>
    <scope>NUCLEOTIDE SEQUENCE [LARGE SCALE GENOMIC DNA]</scope>
    <source>
        <strain evidence="13">B3_G15</strain>
    </source>
</reference>
<comment type="similarity">
    <text evidence="8 9">Belongs to the OMP decarboxylase family. Type 1 subfamily.</text>
</comment>
<evidence type="ECO:0000256" key="9">
    <source>
        <dbReference type="HAMAP-Rule" id="MF_01200"/>
    </source>
</evidence>
<evidence type="ECO:0000256" key="3">
    <source>
        <dbReference type="ARBA" id="ARBA00011738"/>
    </source>
</evidence>
<feature type="active site" description="For OMPdecase activity" evidence="10">
    <location>
        <position position="66"/>
    </location>
</feature>
<dbReference type="AlphaFoldDB" id="A0A662DGJ4"/>
<feature type="binding site" evidence="9 11">
    <location>
        <position position="12"/>
    </location>
    <ligand>
        <name>substrate</name>
    </ligand>
</feature>
<feature type="domain" description="Orotidine 5'-phosphate decarboxylase" evidence="12">
    <location>
        <begin position="6"/>
        <end position="227"/>
    </location>
</feature>
<feature type="binding site" evidence="9 11">
    <location>
        <position position="34"/>
    </location>
    <ligand>
        <name>substrate</name>
    </ligand>
</feature>
<comment type="subunit">
    <text evidence="3 9">Homodimer.</text>
</comment>
<dbReference type="SMART" id="SM00934">
    <property type="entry name" value="OMPdecase"/>
    <property type="match status" value="1"/>
</dbReference>
<dbReference type="InterPro" id="IPR001754">
    <property type="entry name" value="OMPdeCOase_dom"/>
</dbReference>
<dbReference type="HAMAP" id="MF_01200_B">
    <property type="entry name" value="OMPdecase_type1_B"/>
    <property type="match status" value="1"/>
</dbReference>
<evidence type="ECO:0000313" key="13">
    <source>
        <dbReference type="EMBL" id="RLE13401.1"/>
    </source>
</evidence>
<feature type="binding site" evidence="9 11">
    <location>
        <position position="120"/>
    </location>
    <ligand>
        <name>substrate</name>
    </ligand>
</feature>
<dbReference type="InterPro" id="IPR013785">
    <property type="entry name" value="Aldolase_TIM"/>
</dbReference>
<dbReference type="PANTHER" id="PTHR32119:SF2">
    <property type="entry name" value="OROTIDINE 5'-PHOSPHATE DECARBOXYLASE"/>
    <property type="match status" value="1"/>
</dbReference>
<feature type="binding site" evidence="9">
    <location>
        <begin position="61"/>
        <end position="70"/>
    </location>
    <ligand>
        <name>substrate</name>
    </ligand>
</feature>
<evidence type="ECO:0000256" key="4">
    <source>
        <dbReference type="ARBA" id="ARBA00022793"/>
    </source>
</evidence>
<dbReference type="GO" id="GO:0005829">
    <property type="term" value="C:cytosol"/>
    <property type="evidence" value="ECO:0007669"/>
    <property type="project" value="TreeGrafter"/>
</dbReference>
<dbReference type="InterPro" id="IPR014732">
    <property type="entry name" value="OMPdecase"/>
</dbReference>
<feature type="binding site" evidence="9 11">
    <location>
        <position position="182"/>
    </location>
    <ligand>
        <name>substrate</name>
    </ligand>
</feature>
<evidence type="ECO:0000256" key="10">
    <source>
        <dbReference type="PIRSR" id="PIRSR614732-1"/>
    </source>
</evidence>
<dbReference type="GO" id="GO:0004590">
    <property type="term" value="F:orotidine-5'-phosphate decarboxylase activity"/>
    <property type="evidence" value="ECO:0007669"/>
    <property type="project" value="UniProtKB-UniRule"/>
</dbReference>
<name>A0A662DGJ4_UNCAE</name>
<dbReference type="NCBIfam" id="TIGR01740">
    <property type="entry name" value="pyrF"/>
    <property type="match status" value="1"/>
</dbReference>
<feature type="binding site" evidence="9 11">
    <location>
        <position position="211"/>
    </location>
    <ligand>
        <name>substrate</name>
    </ligand>
</feature>
<evidence type="ECO:0000256" key="5">
    <source>
        <dbReference type="ARBA" id="ARBA00022975"/>
    </source>
</evidence>
<dbReference type="FunFam" id="3.20.20.70:FF:000015">
    <property type="entry name" value="Orotidine 5'-phosphate decarboxylase"/>
    <property type="match status" value="1"/>
</dbReference>
<dbReference type="Gene3D" id="3.20.20.70">
    <property type="entry name" value="Aldolase class I"/>
    <property type="match status" value="1"/>
</dbReference>
<evidence type="ECO:0000259" key="12">
    <source>
        <dbReference type="SMART" id="SM00934"/>
    </source>
</evidence>
<dbReference type="InterPro" id="IPR011060">
    <property type="entry name" value="RibuloseP-bd_barrel"/>
</dbReference>
<comment type="catalytic activity">
    <reaction evidence="7 9">
        <text>orotidine 5'-phosphate + H(+) = UMP + CO2</text>
        <dbReference type="Rhea" id="RHEA:11596"/>
        <dbReference type="ChEBI" id="CHEBI:15378"/>
        <dbReference type="ChEBI" id="CHEBI:16526"/>
        <dbReference type="ChEBI" id="CHEBI:57538"/>
        <dbReference type="ChEBI" id="CHEBI:57865"/>
        <dbReference type="EC" id="4.1.1.23"/>
    </reaction>
</comment>
<dbReference type="PANTHER" id="PTHR32119">
    <property type="entry name" value="OROTIDINE 5'-PHOSPHATE DECARBOXYLASE"/>
    <property type="match status" value="1"/>
</dbReference>
<dbReference type="EMBL" id="QMQA01000098">
    <property type="protein sequence ID" value="RLE13401.1"/>
    <property type="molecule type" value="Genomic_DNA"/>
</dbReference>
<keyword evidence="6 9" id="KW-0456">Lyase</keyword>
<dbReference type="NCBIfam" id="NF001273">
    <property type="entry name" value="PRK00230.1"/>
    <property type="match status" value="1"/>
</dbReference>
<dbReference type="InterPro" id="IPR047596">
    <property type="entry name" value="OMPdecase_bac"/>
</dbReference>
<evidence type="ECO:0000256" key="6">
    <source>
        <dbReference type="ARBA" id="ARBA00023239"/>
    </source>
</evidence>
<dbReference type="Proteomes" id="UP000280417">
    <property type="component" value="Unassembled WGS sequence"/>
</dbReference>
<gene>
    <name evidence="9" type="primary">pyrF</name>
    <name evidence="13" type="ORF">DRJ04_04395</name>
</gene>
<feature type="binding site" evidence="9 11">
    <location>
        <position position="191"/>
    </location>
    <ligand>
        <name>substrate</name>
    </ligand>
</feature>
<dbReference type="UniPathway" id="UPA00070">
    <property type="reaction ID" value="UER00120"/>
</dbReference>
<evidence type="ECO:0000256" key="8">
    <source>
        <dbReference type="ARBA" id="ARBA00061012"/>
    </source>
</evidence>
<comment type="caution">
    <text evidence="13">The sequence shown here is derived from an EMBL/GenBank/DDBJ whole genome shotgun (WGS) entry which is preliminary data.</text>
</comment>
<evidence type="ECO:0000313" key="14">
    <source>
        <dbReference type="Proteomes" id="UP000280417"/>
    </source>
</evidence>
<organism evidence="13 14">
    <name type="scientific">Aerophobetes bacterium</name>
    <dbReference type="NCBI Taxonomy" id="2030807"/>
    <lineage>
        <taxon>Bacteria</taxon>
        <taxon>Candidatus Aerophobota</taxon>
    </lineage>
</organism>
<feature type="active site" description="Proton donor" evidence="9">
    <location>
        <position position="63"/>
    </location>
</feature>
<keyword evidence="4 9" id="KW-0210">Decarboxylase</keyword>
<dbReference type="CDD" id="cd04725">
    <property type="entry name" value="OMP_decarboxylase_like"/>
    <property type="match status" value="1"/>
</dbReference>
<dbReference type="SUPFAM" id="SSF51366">
    <property type="entry name" value="Ribulose-phoshate binding barrel"/>
    <property type="match status" value="1"/>
</dbReference>
<evidence type="ECO:0000256" key="1">
    <source>
        <dbReference type="ARBA" id="ARBA00002356"/>
    </source>
</evidence>
<dbReference type="EC" id="4.1.1.23" evidence="9"/>
<proteinExistence type="inferred from homology"/>
<evidence type="ECO:0000256" key="2">
    <source>
        <dbReference type="ARBA" id="ARBA00004861"/>
    </source>
</evidence>
<accession>A0A662DGJ4</accession>
<feature type="active site" description="For OMPdecase activity" evidence="10">
    <location>
        <position position="63"/>
    </location>
</feature>
<keyword evidence="5 9" id="KW-0665">Pyrimidine biosynthesis</keyword>
<dbReference type="GO" id="GO:0044205">
    <property type="term" value="P:'de novo' UMP biosynthetic process"/>
    <property type="evidence" value="ECO:0007669"/>
    <property type="project" value="UniProtKB-UniRule"/>
</dbReference>
<comment type="pathway">
    <text evidence="2 9">Pyrimidine metabolism; UMP biosynthesis via de novo pathway; UMP from orotate: step 2/2.</text>
</comment>
<protein>
    <recommendedName>
        <fullName evidence="9">Orotidine 5'-phosphate decarboxylase</fullName>
        <ecNumber evidence="9">4.1.1.23</ecNumber>
    </recommendedName>
    <alternativeName>
        <fullName evidence="9">OMP decarboxylase</fullName>
        <shortName evidence="9">OMPDCase</shortName>
        <shortName evidence="9">OMPdecase</shortName>
    </alternativeName>
</protein>
<comment type="function">
    <text evidence="1 9">Catalyzes the decarboxylation of orotidine 5'-monophosphate (OMP) to uridine 5'-monophosphate (UMP).</text>
</comment>
<dbReference type="Pfam" id="PF00215">
    <property type="entry name" value="OMPdecase"/>
    <property type="match status" value="1"/>
</dbReference>
<sequence length="235" mass="26139">MQTKNRIILALDVNGEKEAQKLVFDLKEWVGFFKIGMKLFFRYGPEIVNLVKGMGGKVFLDAKLHDIPTVVEATVRTIGRMDVSMLTIHTLGGMEMMRRSVQAVKEENPQTRILGVTLLTSLDEKSLRGELGIKVNPQEEVLFLAQRAKEAGLDGVVCSGKEVKLLRKSLGPSFLLVVPGIRMGKVKGDEQKRVLTPEEAICRGADYLVIGRPILQASDPVKAVREIAERIVRFL</sequence>
<feature type="binding site" evidence="9 11">
    <location>
        <position position="212"/>
    </location>
    <ligand>
        <name>substrate</name>
    </ligand>
</feature>